<gene>
    <name evidence="1" type="ORF">ERS007703_03391</name>
</gene>
<reference evidence="2" key="1">
    <citation type="submission" date="2015-03" db="EMBL/GenBank/DDBJ databases">
        <authorList>
            <consortium name="Pathogen Informatics"/>
        </authorList>
    </citation>
    <scope>NUCLEOTIDE SEQUENCE [LARGE SCALE GENOMIC DNA]</scope>
    <source>
        <strain evidence="2">K00500041</strain>
    </source>
</reference>
<accession>A0A0T9B184</accession>
<dbReference type="Proteomes" id="UP000038802">
    <property type="component" value="Unassembled WGS sequence"/>
</dbReference>
<evidence type="ECO:0000313" key="2">
    <source>
        <dbReference type="Proteomes" id="UP000038802"/>
    </source>
</evidence>
<name>A0A0T9B184_MYCTX</name>
<dbReference type="AlphaFoldDB" id="A0A0T9B184"/>
<evidence type="ECO:0000313" key="1">
    <source>
        <dbReference type="EMBL" id="COW32543.1"/>
    </source>
</evidence>
<proteinExistence type="predicted"/>
<organism evidence="1 2">
    <name type="scientific">Mycobacterium tuberculosis</name>
    <dbReference type="NCBI Taxonomy" id="1773"/>
    <lineage>
        <taxon>Bacteria</taxon>
        <taxon>Bacillati</taxon>
        <taxon>Actinomycetota</taxon>
        <taxon>Actinomycetes</taxon>
        <taxon>Mycobacteriales</taxon>
        <taxon>Mycobacteriaceae</taxon>
        <taxon>Mycobacterium</taxon>
        <taxon>Mycobacterium tuberculosis complex</taxon>
    </lineage>
</organism>
<protein>
    <submittedName>
        <fullName evidence="1">Uncharacterized protein</fullName>
    </submittedName>
</protein>
<dbReference type="EMBL" id="CSAE01000455">
    <property type="protein sequence ID" value="COW32543.1"/>
    <property type="molecule type" value="Genomic_DNA"/>
</dbReference>
<sequence>MESSMIGSVEDVASRLASAFMSATPSRPT</sequence>